<keyword evidence="2" id="KW-1003">Cell membrane</keyword>
<evidence type="ECO:0000313" key="7">
    <source>
        <dbReference type="EMBL" id="MFD1002573.1"/>
    </source>
</evidence>
<accession>A0ABW3K918</accession>
<feature type="transmembrane region" description="Helical" evidence="6">
    <location>
        <begin position="40"/>
        <end position="56"/>
    </location>
</feature>
<comment type="subcellular location">
    <subcellularLocation>
        <location evidence="1">Cell membrane</location>
        <topology evidence="1">Multi-pass membrane protein</topology>
    </subcellularLocation>
</comment>
<dbReference type="EMBL" id="JBHTKA010000008">
    <property type="protein sequence ID" value="MFD1002573.1"/>
    <property type="molecule type" value="Genomic_DNA"/>
</dbReference>
<evidence type="ECO:0000256" key="6">
    <source>
        <dbReference type="SAM" id="Phobius"/>
    </source>
</evidence>
<keyword evidence="3 6" id="KW-0812">Transmembrane</keyword>
<organism evidence="7 8">
    <name type="scientific">Ohtaekwangia kribbensis</name>
    <dbReference type="NCBI Taxonomy" id="688913"/>
    <lineage>
        <taxon>Bacteria</taxon>
        <taxon>Pseudomonadati</taxon>
        <taxon>Bacteroidota</taxon>
        <taxon>Cytophagia</taxon>
        <taxon>Cytophagales</taxon>
        <taxon>Fulvivirgaceae</taxon>
        <taxon>Ohtaekwangia</taxon>
    </lineage>
</organism>
<feature type="transmembrane region" description="Helical" evidence="6">
    <location>
        <begin position="114"/>
        <end position="134"/>
    </location>
</feature>
<evidence type="ECO:0000256" key="5">
    <source>
        <dbReference type="ARBA" id="ARBA00023136"/>
    </source>
</evidence>
<dbReference type="Pfam" id="PF01810">
    <property type="entry name" value="LysE"/>
    <property type="match status" value="1"/>
</dbReference>
<evidence type="ECO:0000313" key="8">
    <source>
        <dbReference type="Proteomes" id="UP001597112"/>
    </source>
</evidence>
<keyword evidence="8" id="KW-1185">Reference proteome</keyword>
<comment type="caution">
    <text evidence="7">The sequence shown here is derived from an EMBL/GenBank/DDBJ whole genome shotgun (WGS) entry which is preliminary data.</text>
</comment>
<dbReference type="Proteomes" id="UP001597112">
    <property type="component" value="Unassembled WGS sequence"/>
</dbReference>
<evidence type="ECO:0000256" key="3">
    <source>
        <dbReference type="ARBA" id="ARBA00022692"/>
    </source>
</evidence>
<feature type="transmembrane region" description="Helical" evidence="6">
    <location>
        <begin position="150"/>
        <end position="170"/>
    </location>
</feature>
<feature type="transmembrane region" description="Helical" evidence="6">
    <location>
        <begin position="76"/>
        <end position="93"/>
    </location>
</feature>
<gene>
    <name evidence="7" type="ORF">ACFQ21_24825</name>
</gene>
<feature type="transmembrane region" description="Helical" evidence="6">
    <location>
        <begin position="182"/>
        <end position="203"/>
    </location>
</feature>
<protein>
    <submittedName>
        <fullName evidence="7">LysE family translocator</fullName>
    </submittedName>
</protein>
<sequence length="204" mass="22881">MAAVILAFILAFFFSFIGSIPPGAINLSVIQLGLEHRMKVAWRFAIAAAIVEYPYAWLAVKFAEWITSSPLLLDNLQLLTAVVMTLLGILSLWPSNKPSRLREQFNNSGFRRGIVLSIFNPLAVPYWLGITAYLKSQQWVYLSDAWELQAYLAGVVLGSLAILIVMAYLAKRIAVQFQQSTWLRKIPGVTLVILGLYAFIQYLL</sequence>
<proteinExistence type="predicted"/>
<dbReference type="PANTHER" id="PTHR30086:SF20">
    <property type="entry name" value="ARGININE EXPORTER PROTEIN ARGO-RELATED"/>
    <property type="match status" value="1"/>
</dbReference>
<keyword evidence="5 6" id="KW-0472">Membrane</keyword>
<evidence type="ECO:0000256" key="4">
    <source>
        <dbReference type="ARBA" id="ARBA00022989"/>
    </source>
</evidence>
<evidence type="ECO:0000256" key="1">
    <source>
        <dbReference type="ARBA" id="ARBA00004651"/>
    </source>
</evidence>
<dbReference type="RefSeq" id="WP_377583872.1">
    <property type="nucleotide sequence ID" value="NZ_JBHTKA010000008.1"/>
</dbReference>
<dbReference type="PANTHER" id="PTHR30086">
    <property type="entry name" value="ARGININE EXPORTER PROTEIN ARGO"/>
    <property type="match status" value="1"/>
</dbReference>
<keyword evidence="4 6" id="KW-1133">Transmembrane helix</keyword>
<reference evidence="8" key="1">
    <citation type="journal article" date="2019" name="Int. J. Syst. Evol. Microbiol.">
        <title>The Global Catalogue of Microorganisms (GCM) 10K type strain sequencing project: providing services to taxonomists for standard genome sequencing and annotation.</title>
        <authorList>
            <consortium name="The Broad Institute Genomics Platform"/>
            <consortium name="The Broad Institute Genome Sequencing Center for Infectious Disease"/>
            <person name="Wu L."/>
            <person name="Ma J."/>
        </authorList>
    </citation>
    <scope>NUCLEOTIDE SEQUENCE [LARGE SCALE GENOMIC DNA]</scope>
    <source>
        <strain evidence="8">CCUG 58938</strain>
    </source>
</reference>
<evidence type="ECO:0000256" key="2">
    <source>
        <dbReference type="ARBA" id="ARBA00022475"/>
    </source>
</evidence>
<feature type="transmembrane region" description="Helical" evidence="6">
    <location>
        <begin position="6"/>
        <end position="28"/>
    </location>
</feature>
<dbReference type="InterPro" id="IPR001123">
    <property type="entry name" value="LeuE-type"/>
</dbReference>
<name>A0ABW3K918_9BACT</name>